<dbReference type="InterPro" id="IPR045659">
    <property type="entry name" value="LptD_2"/>
</dbReference>
<evidence type="ECO:0000313" key="4">
    <source>
        <dbReference type="Proteomes" id="UP000075583"/>
    </source>
</evidence>
<organism evidence="3 4">
    <name type="scientific">Roseivirga ehrenbergii (strain DSM 102268 / JCM 13514 / KCTC 12282 / NCIMB 14502 / KMM 6017)</name>
    <dbReference type="NCBI Taxonomy" id="279360"/>
    <lineage>
        <taxon>Bacteria</taxon>
        <taxon>Pseudomonadati</taxon>
        <taxon>Bacteroidota</taxon>
        <taxon>Cytophagia</taxon>
        <taxon>Cytophagales</taxon>
        <taxon>Roseivirgaceae</taxon>
        <taxon>Roseivirga</taxon>
    </lineage>
</organism>
<dbReference type="PANTHER" id="PTHR30189">
    <property type="entry name" value="LPS-ASSEMBLY PROTEIN"/>
    <property type="match status" value="1"/>
</dbReference>
<dbReference type="Proteomes" id="UP000075583">
    <property type="component" value="Unassembled WGS sequence"/>
</dbReference>
<dbReference type="GO" id="GO:1990351">
    <property type="term" value="C:transporter complex"/>
    <property type="evidence" value="ECO:0007669"/>
    <property type="project" value="TreeGrafter"/>
</dbReference>
<keyword evidence="4" id="KW-1185">Reference proteome</keyword>
<evidence type="ECO:0000259" key="2">
    <source>
        <dbReference type="Pfam" id="PF19838"/>
    </source>
</evidence>
<dbReference type="EMBL" id="LQZQ01000004">
    <property type="protein sequence ID" value="KYG80635.1"/>
    <property type="molecule type" value="Genomic_DNA"/>
</dbReference>
<dbReference type="GO" id="GO:0009279">
    <property type="term" value="C:cell outer membrane"/>
    <property type="evidence" value="ECO:0007669"/>
    <property type="project" value="TreeGrafter"/>
</dbReference>
<name>A0A150XPQ5_ROSEK</name>
<dbReference type="RefSeq" id="WP_062590424.1">
    <property type="nucleotide sequence ID" value="NZ_LQZQ01000004.1"/>
</dbReference>
<evidence type="ECO:0000313" key="3">
    <source>
        <dbReference type="EMBL" id="KYG80635.1"/>
    </source>
</evidence>
<feature type="region of interest" description="Disordered" evidence="1">
    <location>
        <begin position="1"/>
        <end position="36"/>
    </location>
</feature>
<protein>
    <recommendedName>
        <fullName evidence="2">LPS-assembly protein LptD central domain-containing protein</fullName>
    </recommendedName>
</protein>
<evidence type="ECO:0000256" key="1">
    <source>
        <dbReference type="SAM" id="MobiDB-lite"/>
    </source>
</evidence>
<dbReference type="STRING" id="279360.MB14_15930"/>
<dbReference type="Pfam" id="PF19838">
    <property type="entry name" value="LptD_2"/>
    <property type="match status" value="1"/>
</dbReference>
<dbReference type="InterPro" id="IPR050218">
    <property type="entry name" value="LptD"/>
</dbReference>
<dbReference type="AlphaFoldDB" id="A0A150XPQ5"/>
<feature type="compositionally biased region" description="Low complexity" evidence="1">
    <location>
        <begin position="21"/>
        <end position="33"/>
    </location>
</feature>
<dbReference type="PANTHER" id="PTHR30189:SF1">
    <property type="entry name" value="LPS-ASSEMBLY PROTEIN LPTD"/>
    <property type="match status" value="1"/>
</dbReference>
<comment type="caution">
    <text evidence="3">The sequence shown here is derived from an EMBL/GenBank/DDBJ whole genome shotgun (WGS) entry which is preliminary data.</text>
</comment>
<accession>A0A150XPQ5</accession>
<feature type="domain" description="LPS-assembly protein LptD central" evidence="2">
    <location>
        <begin position="194"/>
        <end position="682"/>
    </location>
</feature>
<proteinExistence type="predicted"/>
<gene>
    <name evidence="3" type="ORF">MB14_15930</name>
</gene>
<dbReference type="OrthoDB" id="9802320at2"/>
<reference evidence="3" key="1">
    <citation type="submission" date="2016-01" db="EMBL/GenBank/DDBJ databases">
        <title>Genome sequencing of Roseivirga ehrenbergii KMM 6017.</title>
        <authorList>
            <person name="Selvaratnam C."/>
            <person name="Thevarajoo S."/>
            <person name="Goh K.M."/>
            <person name="Ee R."/>
            <person name="Chan K.-G."/>
            <person name="Chong C.S."/>
        </authorList>
    </citation>
    <scope>NUCLEOTIDE SEQUENCE [LARGE SCALE GENOMIC DNA]</scope>
    <source>
        <strain evidence="3">KMM 6017</strain>
    </source>
</reference>
<sequence length="898" mass="99992">MAFGLTAQEGGLKNDPVKIEPTPLSTSPTTTRPVGTDTLKIKNNGIETTILYYAEDSIITKTATNVTYLYGNAYIEYGDIKLDAAQIIIDRNQNELIAKGVQDSTGSWIGLPVFQDKGGVYETRGIRYNFATNRAKITGVVTKQDEGYVSGEEIKKNQDGSAYIKGGKFIPCADLLATTYIKADKIKVIPGDKIITGPAQLYIGDIPTIFALPFAFFPDVKSDAQSGILFPKYGEERVRGIFLREGGYFFGNNEYIRTAVTGDYYSKGSFGLNVRSTYKKRYKYSGSIDLRYNKSKTPEIEENPLNSNDFWVSISHRPESRGKTRFSASINAGTSSYNNNNISTENFQNTIRSEFRSNISLTGSFANNRFSYGLNARHSQNIQTNILDVSLPDFSLNMTRVMPFSTAKQEALKRLSFSWAFSTSNKITNLIRPNTAGFDISNSTSEADTLAVTFAKLPELFANAQNGAKHSIPISTSFPFLKNFNVSPSINFQELWYLQELDYTYLEDENAVRIDTLNGFSRASTYGANVNVSTQLYGTKNFKPSSKIESLRHIMQPSLSFSYRPDFGQEKYGYYKNIQVDTTSTGEPVYQFLSKYNGFVFGSPSLGESAAISFNVSNKVEMKVRNDTTKSEKVSILENLSFSTSYNFLADSFNLSDYNIAARTTLFKNKIDISAGIVLDPYTYLTTNDGEGDVIKRVDVIALTQGKGLGKIRSGRFSLSTNLNSKASNNNSSSSMRGGAGGMAAIEGGGFLNGEDDGYGTLNNGDMVNQQRVPQYFDDPNAYVDISVPWNVRFSYNYSFSQNLFNNKFSTTTRQSIKMNGQVAVSEKWQLTFNTGYDVELKEFTQSSLGVYRDLGCWELTGNWIPFGRFTSYSIDIQIKASALKDLKLSRRRSFFDN</sequence>